<comment type="caution">
    <text evidence="8">The sequence shown here is derived from an EMBL/GenBank/DDBJ whole genome shotgun (WGS) entry which is preliminary data.</text>
</comment>
<dbReference type="Pfam" id="PF03129">
    <property type="entry name" value="HGTP_anticodon"/>
    <property type="match status" value="1"/>
</dbReference>
<dbReference type="AlphaFoldDB" id="A0A3C1KE96"/>
<dbReference type="Pfam" id="PF00587">
    <property type="entry name" value="tRNA-synt_2b"/>
    <property type="match status" value="1"/>
</dbReference>
<dbReference type="PANTHER" id="PTHR42753:SF2">
    <property type="entry name" value="PROLINE--TRNA LIGASE"/>
    <property type="match status" value="1"/>
</dbReference>
<keyword evidence="2" id="KW-0067">ATP-binding</keyword>
<dbReference type="InterPro" id="IPR050062">
    <property type="entry name" value="Pro-tRNA_synthetase"/>
</dbReference>
<name>A0A3C1KE96_9MICO</name>
<gene>
    <name evidence="8" type="primary">proS</name>
    <name evidence="8" type="ORF">DCP95_10625</name>
</gene>
<evidence type="ECO:0000313" key="9">
    <source>
        <dbReference type="Proteomes" id="UP000257479"/>
    </source>
</evidence>
<evidence type="ECO:0000256" key="1">
    <source>
        <dbReference type="ARBA" id="ARBA00022490"/>
    </source>
</evidence>
<keyword evidence="1" id="KW-0963">Cytoplasm</keyword>
<dbReference type="Gene3D" id="3.40.50.800">
    <property type="entry name" value="Anticodon-binding domain"/>
    <property type="match status" value="1"/>
</dbReference>
<dbReference type="Gene3D" id="3.90.960.10">
    <property type="entry name" value="YbaK/aminoacyl-tRNA synthetase-associated domain"/>
    <property type="match status" value="1"/>
</dbReference>
<accession>A0A3C1KE96</accession>
<dbReference type="SUPFAM" id="SSF55681">
    <property type="entry name" value="Class II aaRS and biotin synthetases"/>
    <property type="match status" value="1"/>
</dbReference>
<dbReference type="InterPro" id="IPR036754">
    <property type="entry name" value="YbaK/aa-tRNA-synt-asso_dom_sf"/>
</dbReference>
<evidence type="ECO:0000313" key="8">
    <source>
        <dbReference type="EMBL" id="HAN25009.1"/>
    </source>
</evidence>
<evidence type="ECO:0000256" key="3">
    <source>
        <dbReference type="ARBA" id="ARBA00023146"/>
    </source>
</evidence>
<sequence length="391" mass="41370">VAYITMFDRMGLPAVPVDASSGAMGGSGSTEFMVPSPAGEDDVVICSNCDYAANIERATSALPDVTDRDIPELERFPTPGVRTIKALEETDGGAPAEHQIKTMVMVLDGQVTLALVRGDHQLNLQKLQDATGAIDLRPATPEEAHENLGAMPGSLGAVGVEGLRIIADNSLSGRSGLTTGANEDDWHYTGVSVERDIAVDEWADLREVSAGEACPMCSTPIEIVRCIEAGHIFKLGTKYAEAMGATVLDPDGTQHPIVMGSYGIGVERAIATIVETHHDDAGMIWPTSVAPFEAVITIVSVKDDASVAGAEALYAELTQRGVDVIIDDRDARAGVKFADAELIGIPHRVTFGPKAFADGEVEYTPRATGETERVSISTIADRLVETISTDR</sequence>
<evidence type="ECO:0000259" key="6">
    <source>
        <dbReference type="Pfam" id="PF03129"/>
    </source>
</evidence>
<dbReference type="Gene3D" id="3.30.930.10">
    <property type="entry name" value="Bira Bifunctional Protein, Domain 2"/>
    <property type="match status" value="2"/>
</dbReference>
<feature type="domain" description="Anticodon-binding" evidence="6">
    <location>
        <begin position="295"/>
        <end position="385"/>
    </location>
</feature>
<keyword evidence="3" id="KW-0030">Aminoacyl-tRNA synthetase</keyword>
<keyword evidence="8" id="KW-0436">Ligase</keyword>
<dbReference type="InterPro" id="IPR007214">
    <property type="entry name" value="YbaK/aa-tRNA-synth-assoc-dom"/>
</dbReference>
<dbReference type="InterPro" id="IPR002314">
    <property type="entry name" value="aa-tRNA-synt_IIb"/>
</dbReference>
<dbReference type="InterPro" id="IPR045864">
    <property type="entry name" value="aa-tRNA-synth_II/BPL/LPL"/>
</dbReference>
<dbReference type="EC" id="6.1.1.15" evidence="4"/>
<dbReference type="NCBIfam" id="TIGR00409">
    <property type="entry name" value="proS_fam_II"/>
    <property type="match status" value="1"/>
</dbReference>
<evidence type="ECO:0000259" key="7">
    <source>
        <dbReference type="Pfam" id="PF04073"/>
    </source>
</evidence>
<reference evidence="8 9" key="1">
    <citation type="journal article" date="2018" name="Nat. Biotechnol.">
        <title>A standardized bacterial taxonomy based on genome phylogeny substantially revises the tree of life.</title>
        <authorList>
            <person name="Parks D.H."/>
            <person name="Chuvochina M."/>
            <person name="Waite D.W."/>
            <person name="Rinke C."/>
            <person name="Skarshewski A."/>
            <person name="Chaumeil P.A."/>
            <person name="Hugenholtz P."/>
        </authorList>
    </citation>
    <scope>NUCLEOTIDE SEQUENCE [LARGE SCALE GENOMIC DNA]</scope>
    <source>
        <strain evidence="8">UBA9152</strain>
    </source>
</reference>
<feature type="non-terminal residue" evidence="8">
    <location>
        <position position="1"/>
    </location>
</feature>
<dbReference type="GO" id="GO:0005829">
    <property type="term" value="C:cytosol"/>
    <property type="evidence" value="ECO:0007669"/>
    <property type="project" value="TreeGrafter"/>
</dbReference>
<dbReference type="Proteomes" id="UP000257479">
    <property type="component" value="Unassembled WGS sequence"/>
</dbReference>
<organism evidence="8 9">
    <name type="scientific">Microbacterium ginsengisoli</name>
    <dbReference type="NCBI Taxonomy" id="400772"/>
    <lineage>
        <taxon>Bacteria</taxon>
        <taxon>Bacillati</taxon>
        <taxon>Actinomycetota</taxon>
        <taxon>Actinomycetes</taxon>
        <taxon>Micrococcales</taxon>
        <taxon>Microbacteriaceae</taxon>
        <taxon>Microbacterium</taxon>
    </lineage>
</organism>
<evidence type="ECO:0000256" key="4">
    <source>
        <dbReference type="NCBIfam" id="TIGR00409"/>
    </source>
</evidence>
<dbReference type="EMBL" id="DMNG01000181">
    <property type="protein sequence ID" value="HAN25009.1"/>
    <property type="molecule type" value="Genomic_DNA"/>
</dbReference>
<dbReference type="CDD" id="cd00861">
    <property type="entry name" value="ProRS_anticodon_short"/>
    <property type="match status" value="1"/>
</dbReference>
<evidence type="ECO:0000259" key="5">
    <source>
        <dbReference type="Pfam" id="PF00587"/>
    </source>
</evidence>
<proteinExistence type="predicted"/>
<dbReference type="InterPro" id="IPR036621">
    <property type="entry name" value="Anticodon-bd_dom_sf"/>
</dbReference>
<dbReference type="GO" id="GO:0002161">
    <property type="term" value="F:aminoacyl-tRNA deacylase activity"/>
    <property type="evidence" value="ECO:0007669"/>
    <property type="project" value="InterPro"/>
</dbReference>
<feature type="domain" description="Aminoacyl-tRNA synthetase class II (G/ P/ S/T)" evidence="5">
    <location>
        <begin position="5"/>
        <end position="277"/>
    </location>
</feature>
<dbReference type="PANTHER" id="PTHR42753">
    <property type="entry name" value="MITOCHONDRIAL RIBOSOME PROTEIN L39/PROLYL-TRNA LIGASE FAMILY MEMBER"/>
    <property type="match status" value="1"/>
</dbReference>
<dbReference type="GO" id="GO:0004827">
    <property type="term" value="F:proline-tRNA ligase activity"/>
    <property type="evidence" value="ECO:0007669"/>
    <property type="project" value="UniProtKB-UniRule"/>
</dbReference>
<dbReference type="GO" id="GO:0006433">
    <property type="term" value="P:prolyl-tRNA aminoacylation"/>
    <property type="evidence" value="ECO:0007669"/>
    <property type="project" value="UniProtKB-UniRule"/>
</dbReference>
<evidence type="ECO:0000256" key="2">
    <source>
        <dbReference type="ARBA" id="ARBA00022840"/>
    </source>
</evidence>
<dbReference type="SUPFAM" id="SSF55826">
    <property type="entry name" value="YbaK/ProRS associated domain"/>
    <property type="match status" value="1"/>
</dbReference>
<dbReference type="CDD" id="cd04334">
    <property type="entry name" value="ProRS-INS"/>
    <property type="match status" value="1"/>
</dbReference>
<dbReference type="SUPFAM" id="SSF52954">
    <property type="entry name" value="Class II aaRS ABD-related"/>
    <property type="match status" value="1"/>
</dbReference>
<dbReference type="Pfam" id="PF04073">
    <property type="entry name" value="tRNA_edit"/>
    <property type="match status" value="1"/>
</dbReference>
<dbReference type="GO" id="GO:0005524">
    <property type="term" value="F:ATP binding"/>
    <property type="evidence" value="ECO:0007669"/>
    <property type="project" value="UniProtKB-KW"/>
</dbReference>
<dbReference type="InterPro" id="IPR044140">
    <property type="entry name" value="ProRS_anticodon_short"/>
</dbReference>
<dbReference type="InterPro" id="IPR004154">
    <property type="entry name" value="Anticodon-bd"/>
</dbReference>
<keyword evidence="2" id="KW-0547">Nucleotide-binding</keyword>
<protein>
    <recommendedName>
        <fullName evidence="4">Proline--tRNA ligase</fullName>
        <ecNumber evidence="4">6.1.1.15</ecNumber>
    </recommendedName>
</protein>
<dbReference type="InterPro" id="IPR004500">
    <property type="entry name" value="Pro-tRNA-synth_IIa_bac-type"/>
</dbReference>
<feature type="domain" description="YbaK/aminoacyl-tRNA synthetase-associated" evidence="7">
    <location>
        <begin position="78"/>
        <end position="189"/>
    </location>
</feature>